<feature type="region of interest" description="Disordered" evidence="1">
    <location>
        <begin position="319"/>
        <end position="366"/>
    </location>
</feature>
<protein>
    <recommendedName>
        <fullName evidence="3">BZIP domain-containing protein</fullName>
    </recommendedName>
</protein>
<name>A0ABR1NGV6_9PEZI</name>
<accession>A0ABR1NGV6</accession>
<dbReference type="SUPFAM" id="SSF57959">
    <property type="entry name" value="Leucine zipper domain"/>
    <property type="match status" value="1"/>
</dbReference>
<feature type="compositionally biased region" description="Polar residues" evidence="1">
    <location>
        <begin position="333"/>
        <end position="349"/>
    </location>
</feature>
<evidence type="ECO:0000259" key="3">
    <source>
        <dbReference type="PROSITE" id="PS00036"/>
    </source>
</evidence>
<dbReference type="PROSITE" id="PS00036">
    <property type="entry name" value="BZIP_BASIC"/>
    <property type="match status" value="1"/>
</dbReference>
<organism evidence="4 5">
    <name type="scientific">Phyllosticta paracitricarpa</name>
    <dbReference type="NCBI Taxonomy" id="2016321"/>
    <lineage>
        <taxon>Eukaryota</taxon>
        <taxon>Fungi</taxon>
        <taxon>Dikarya</taxon>
        <taxon>Ascomycota</taxon>
        <taxon>Pezizomycotina</taxon>
        <taxon>Dothideomycetes</taxon>
        <taxon>Dothideomycetes incertae sedis</taxon>
        <taxon>Botryosphaeriales</taxon>
        <taxon>Phyllostictaceae</taxon>
        <taxon>Phyllosticta</taxon>
    </lineage>
</organism>
<dbReference type="CDD" id="cd14688">
    <property type="entry name" value="bZIP_YAP"/>
    <property type="match status" value="1"/>
</dbReference>
<dbReference type="InterPro" id="IPR052635">
    <property type="entry name" value="Sec_Metab_Biosynth_Reg"/>
</dbReference>
<keyword evidence="2" id="KW-0812">Transmembrane</keyword>
<dbReference type="PANTHER" id="PTHR39607:SF1">
    <property type="entry name" value="B-ZIP TRANSCRIPTION FACTOR (EUROFUNG)"/>
    <property type="match status" value="1"/>
</dbReference>
<evidence type="ECO:0000313" key="4">
    <source>
        <dbReference type="EMBL" id="KAK7614114.1"/>
    </source>
</evidence>
<evidence type="ECO:0000313" key="5">
    <source>
        <dbReference type="Proteomes" id="UP001367316"/>
    </source>
</evidence>
<evidence type="ECO:0000256" key="1">
    <source>
        <dbReference type="SAM" id="MobiDB-lite"/>
    </source>
</evidence>
<dbReference type="EMBL" id="JBBPBF010000005">
    <property type="protein sequence ID" value="KAK7614114.1"/>
    <property type="molecule type" value="Genomic_DNA"/>
</dbReference>
<gene>
    <name evidence="4" type="ORF">JOL62DRAFT_357965</name>
</gene>
<dbReference type="Proteomes" id="UP001367316">
    <property type="component" value="Unassembled WGS sequence"/>
</dbReference>
<keyword evidence="2" id="KW-1133">Transmembrane helix</keyword>
<dbReference type="PANTHER" id="PTHR39607">
    <property type="entry name" value="XANTHOCILLIN BIOSYNTHESIS CLUSTER TRANSCRIPTION FACTOR XANC-RELATED"/>
    <property type="match status" value="1"/>
</dbReference>
<feature type="transmembrane region" description="Helical" evidence="2">
    <location>
        <begin position="61"/>
        <end position="80"/>
    </location>
</feature>
<keyword evidence="2" id="KW-0472">Membrane</keyword>
<dbReference type="InterPro" id="IPR004827">
    <property type="entry name" value="bZIP"/>
</dbReference>
<comment type="caution">
    <text evidence="4">The sequence shown here is derived from an EMBL/GenBank/DDBJ whole genome shotgun (WGS) entry which is preliminary data.</text>
</comment>
<reference evidence="4 5" key="1">
    <citation type="submission" date="2024-04" db="EMBL/GenBank/DDBJ databases">
        <title>Phyllosticta paracitricarpa is synonymous to the EU quarantine fungus P. citricarpa based on phylogenomic analyses.</title>
        <authorList>
            <consortium name="Lawrence Berkeley National Laboratory"/>
            <person name="Van ingen-buijs V.A."/>
            <person name="Van westerhoven A.C."/>
            <person name="Haridas S."/>
            <person name="Skiadas P."/>
            <person name="Martin F."/>
            <person name="Groenewald J.Z."/>
            <person name="Crous P.W."/>
            <person name="Seidl M.F."/>
        </authorList>
    </citation>
    <scope>NUCLEOTIDE SEQUENCE [LARGE SCALE GENOMIC DNA]</scope>
    <source>
        <strain evidence="4 5">CBS 141358</strain>
    </source>
</reference>
<dbReference type="InterPro" id="IPR046347">
    <property type="entry name" value="bZIP_sf"/>
</dbReference>
<feature type="region of interest" description="Disordered" evidence="1">
    <location>
        <begin position="160"/>
        <end position="196"/>
    </location>
</feature>
<feature type="domain" description="BZIP" evidence="3">
    <location>
        <begin position="137"/>
        <end position="152"/>
    </location>
</feature>
<dbReference type="Gene3D" id="1.20.5.170">
    <property type="match status" value="1"/>
</dbReference>
<keyword evidence="5" id="KW-1185">Reference proteome</keyword>
<feature type="compositionally biased region" description="Basic and acidic residues" evidence="1">
    <location>
        <begin position="183"/>
        <end position="196"/>
    </location>
</feature>
<sequence>MPWPMLAVARVPVPYASAPGAQDCWLGGLQGSQLRSRLPGHDRLAAALFPRFHRLFWPYQLDITIIIIIIFFFFFSIFALDLDSNTSSFATMNRHAGYAYHPQAHVPTQRYSSTSSAFSPSANPNEDWTKISDLAERRRIQNRIAQRNYRKKLKKRLEDLERRAASNSASPEQKPAELSQVQPREDPAPAKTEETHEYPRTAEISQPQYYAHDDRGMFAYQNTRQISTSPPPFTYSAYPAPDAVSYASYSNTPYHAIPATTAELQMPYTPYLPPISSSYAGALPSMVVPVKQEFYGEEEISPFSMNYATLTGIDIHTNAYQDSNPHTPPLSDSFESQSGSPPESCSLYNPATPGSLPASPPHLGCY</sequence>
<evidence type="ECO:0000256" key="2">
    <source>
        <dbReference type="SAM" id="Phobius"/>
    </source>
</evidence>
<proteinExistence type="predicted"/>